<keyword evidence="5 7" id="KW-0472">Membrane</keyword>
<dbReference type="InterPro" id="IPR044770">
    <property type="entry name" value="MFS_spinster-like"/>
</dbReference>
<feature type="transmembrane region" description="Helical" evidence="7">
    <location>
        <begin position="12"/>
        <end position="35"/>
    </location>
</feature>
<dbReference type="AlphaFoldDB" id="A0ABD2N1P6"/>
<keyword evidence="10" id="KW-1185">Reference proteome</keyword>
<dbReference type="Proteomes" id="UP001516400">
    <property type="component" value="Unassembled WGS sequence"/>
</dbReference>
<feature type="transmembrane region" description="Helical" evidence="7">
    <location>
        <begin position="100"/>
        <end position="122"/>
    </location>
</feature>
<protein>
    <recommendedName>
        <fullName evidence="8">Major facilitator superfamily (MFS) profile domain-containing protein</fullName>
    </recommendedName>
</protein>
<organism evidence="9 10">
    <name type="scientific">Cryptolaemus montrouzieri</name>
    <dbReference type="NCBI Taxonomy" id="559131"/>
    <lineage>
        <taxon>Eukaryota</taxon>
        <taxon>Metazoa</taxon>
        <taxon>Ecdysozoa</taxon>
        <taxon>Arthropoda</taxon>
        <taxon>Hexapoda</taxon>
        <taxon>Insecta</taxon>
        <taxon>Pterygota</taxon>
        <taxon>Neoptera</taxon>
        <taxon>Endopterygota</taxon>
        <taxon>Coleoptera</taxon>
        <taxon>Polyphaga</taxon>
        <taxon>Cucujiformia</taxon>
        <taxon>Coccinelloidea</taxon>
        <taxon>Coccinellidae</taxon>
        <taxon>Scymninae</taxon>
        <taxon>Scymnini</taxon>
        <taxon>Cryptolaemus</taxon>
    </lineage>
</organism>
<evidence type="ECO:0000256" key="7">
    <source>
        <dbReference type="SAM" id="Phobius"/>
    </source>
</evidence>
<feature type="transmembrane region" description="Helical" evidence="7">
    <location>
        <begin position="192"/>
        <end position="211"/>
    </location>
</feature>
<evidence type="ECO:0000256" key="5">
    <source>
        <dbReference type="ARBA" id="ARBA00023136"/>
    </source>
</evidence>
<sequence>MKQTIFEKFPMMYAYYVLAIVSIGYVLGELGHYLIGATSKAIATDLHYGDIACQLNSTDFLLSELPIQCSDANSSEICLSLDLNGTKYCEWSYNGLGLDYQILAGPAFIAVFTIVGVIIGFAADKFKRARMLTICTIVFSIAMIFSGSVTKYWQLVVLRMIMAAGESGCNPLATGLLTDIFPEEKRALVMSIFNWGIYGGYGLAFPVGRYLPALNIWETGWRITYYGAGVIALIVGLITWLTLKEPARQAIGETANVDSDKKVTIWTVVKDPRIIMLCVAASIRHCGGMCFAYNCDLYYRQYFPDYDLGWWLFAVTVGIGSIGVVAGGIISDKFVAKMGIRSRVMVLAVSQIIATPTAFGSVFFTPVGAMICLAISYIFAEMWFGILFAILVEIVPLKVRSTTVGIFLFFMNNIGGNLPILVEPVSKAIGYRESLYIFYAGFYGISSLLFLFTLFLMDGPKPAETPVTNSNKQLRGVDNVVFTTADERGLPTVTAMISNSRRPTMGDSRL</sequence>
<feature type="transmembrane region" description="Helical" evidence="7">
    <location>
        <begin position="368"/>
        <end position="392"/>
    </location>
</feature>
<dbReference type="SUPFAM" id="SSF103473">
    <property type="entry name" value="MFS general substrate transporter"/>
    <property type="match status" value="1"/>
</dbReference>
<evidence type="ECO:0000256" key="1">
    <source>
        <dbReference type="ARBA" id="ARBA00004141"/>
    </source>
</evidence>
<dbReference type="InterPro" id="IPR011701">
    <property type="entry name" value="MFS"/>
</dbReference>
<dbReference type="PROSITE" id="PS50850">
    <property type="entry name" value="MFS"/>
    <property type="match status" value="1"/>
</dbReference>
<evidence type="ECO:0000256" key="3">
    <source>
        <dbReference type="ARBA" id="ARBA00022692"/>
    </source>
</evidence>
<evidence type="ECO:0000313" key="9">
    <source>
        <dbReference type="EMBL" id="KAL3272564.1"/>
    </source>
</evidence>
<evidence type="ECO:0000256" key="2">
    <source>
        <dbReference type="ARBA" id="ARBA00022448"/>
    </source>
</evidence>
<name>A0ABD2N1P6_9CUCU</name>
<evidence type="ECO:0000256" key="4">
    <source>
        <dbReference type="ARBA" id="ARBA00022989"/>
    </source>
</evidence>
<proteinExistence type="inferred from homology"/>
<reference evidence="9 10" key="1">
    <citation type="journal article" date="2021" name="BMC Biol.">
        <title>Horizontally acquired antibacterial genes associated with adaptive radiation of ladybird beetles.</title>
        <authorList>
            <person name="Li H.S."/>
            <person name="Tang X.F."/>
            <person name="Huang Y.H."/>
            <person name="Xu Z.Y."/>
            <person name="Chen M.L."/>
            <person name="Du X.Y."/>
            <person name="Qiu B.Y."/>
            <person name="Chen P.T."/>
            <person name="Zhang W."/>
            <person name="Slipinski A."/>
            <person name="Escalona H.E."/>
            <person name="Waterhouse R.M."/>
            <person name="Zwick A."/>
            <person name="Pang H."/>
        </authorList>
    </citation>
    <scope>NUCLEOTIDE SEQUENCE [LARGE SCALE GENOMIC DNA]</scope>
    <source>
        <strain evidence="9">SYSU2018</strain>
    </source>
</reference>
<feature type="transmembrane region" description="Helical" evidence="7">
    <location>
        <begin position="404"/>
        <end position="422"/>
    </location>
</feature>
<comment type="caution">
    <text evidence="9">The sequence shown here is derived from an EMBL/GenBank/DDBJ whole genome shotgun (WGS) entry which is preliminary data.</text>
</comment>
<dbReference type="Pfam" id="PF07690">
    <property type="entry name" value="MFS_1"/>
    <property type="match status" value="1"/>
</dbReference>
<dbReference type="CDD" id="cd17328">
    <property type="entry name" value="MFS_spinster_like"/>
    <property type="match status" value="1"/>
</dbReference>
<evidence type="ECO:0000256" key="6">
    <source>
        <dbReference type="ARBA" id="ARBA00024338"/>
    </source>
</evidence>
<feature type="transmembrane region" description="Helical" evidence="7">
    <location>
        <begin position="342"/>
        <end position="362"/>
    </location>
</feature>
<feature type="transmembrane region" description="Helical" evidence="7">
    <location>
        <begin position="308"/>
        <end position="330"/>
    </location>
</feature>
<accession>A0ABD2N1P6</accession>
<dbReference type="PANTHER" id="PTHR23505">
    <property type="entry name" value="SPINSTER"/>
    <property type="match status" value="1"/>
</dbReference>
<feature type="domain" description="Major facilitator superfamily (MFS) profile" evidence="8">
    <location>
        <begin position="17"/>
        <end position="458"/>
    </location>
</feature>
<gene>
    <name evidence="9" type="ORF">HHI36_014034</name>
</gene>
<dbReference type="InterPro" id="IPR020846">
    <property type="entry name" value="MFS_dom"/>
</dbReference>
<feature type="transmembrane region" description="Helical" evidence="7">
    <location>
        <begin position="434"/>
        <end position="456"/>
    </location>
</feature>
<dbReference type="Gene3D" id="1.20.1250.20">
    <property type="entry name" value="MFS general substrate transporter like domains"/>
    <property type="match status" value="1"/>
</dbReference>
<dbReference type="InterPro" id="IPR036259">
    <property type="entry name" value="MFS_trans_sf"/>
</dbReference>
<comment type="similarity">
    <text evidence="6">Belongs to the major facilitator superfamily. Spinster (TC 2.A.1.49) family.</text>
</comment>
<feature type="transmembrane region" description="Helical" evidence="7">
    <location>
        <begin position="223"/>
        <end position="243"/>
    </location>
</feature>
<dbReference type="EMBL" id="JABFTP020000062">
    <property type="protein sequence ID" value="KAL3272564.1"/>
    <property type="molecule type" value="Genomic_DNA"/>
</dbReference>
<keyword evidence="4 7" id="KW-1133">Transmembrane helix</keyword>
<evidence type="ECO:0000313" key="10">
    <source>
        <dbReference type="Proteomes" id="UP001516400"/>
    </source>
</evidence>
<keyword evidence="3 7" id="KW-0812">Transmembrane</keyword>
<comment type="subcellular location">
    <subcellularLocation>
        <location evidence="1">Membrane</location>
        <topology evidence="1">Multi-pass membrane protein</topology>
    </subcellularLocation>
</comment>
<dbReference type="PANTHER" id="PTHR23505:SF96">
    <property type="entry name" value="LP14756P"/>
    <property type="match status" value="1"/>
</dbReference>
<evidence type="ECO:0000259" key="8">
    <source>
        <dbReference type="PROSITE" id="PS50850"/>
    </source>
</evidence>
<keyword evidence="2" id="KW-0813">Transport</keyword>
<dbReference type="GO" id="GO:0016020">
    <property type="term" value="C:membrane"/>
    <property type="evidence" value="ECO:0007669"/>
    <property type="project" value="UniProtKB-SubCell"/>
</dbReference>
<feature type="transmembrane region" description="Helical" evidence="7">
    <location>
        <begin position="134"/>
        <end position="153"/>
    </location>
</feature>